<dbReference type="InterPro" id="IPR037012">
    <property type="entry name" value="NanQ/TabA/YiaL_sf"/>
</dbReference>
<dbReference type="PANTHER" id="PTHR34986:SF1">
    <property type="entry name" value="PROTEIN YIAL"/>
    <property type="match status" value="1"/>
</dbReference>
<dbReference type="AlphaFoldDB" id="A0A6F8V9Q2"/>
<keyword evidence="2" id="KW-1185">Reference proteome</keyword>
<gene>
    <name evidence="1" type="ORF">SKTS_03810</name>
</gene>
<reference evidence="2" key="1">
    <citation type="submission" date="2020-03" db="EMBL/GenBank/DDBJ databases">
        <title>Complete genome sequence of sulfur-oxidizing bacterium skT11.</title>
        <authorList>
            <person name="Kanda M."/>
            <person name="Kojima H."/>
            <person name="Fukui M."/>
        </authorList>
    </citation>
    <scope>NUCLEOTIDE SEQUENCE [LARGE SCALE GENOMIC DNA]</scope>
    <source>
        <strain evidence="2">skT11</strain>
    </source>
</reference>
<proteinExistence type="predicted"/>
<accession>A0A6F8V9Q2</accession>
<dbReference type="NCBIfam" id="TIGR00022">
    <property type="entry name" value="YhcH/YjgK/YiaL family protein"/>
    <property type="match status" value="1"/>
</dbReference>
<organism evidence="1 2">
    <name type="scientific">Sulfurimicrobium lacus</name>
    <dbReference type="NCBI Taxonomy" id="2715678"/>
    <lineage>
        <taxon>Bacteria</taxon>
        <taxon>Pseudomonadati</taxon>
        <taxon>Pseudomonadota</taxon>
        <taxon>Betaproteobacteria</taxon>
        <taxon>Nitrosomonadales</taxon>
        <taxon>Sulfuricellaceae</taxon>
        <taxon>Sulfurimicrobium</taxon>
    </lineage>
</organism>
<dbReference type="Pfam" id="PF04074">
    <property type="entry name" value="DUF386"/>
    <property type="match status" value="1"/>
</dbReference>
<evidence type="ECO:0000313" key="2">
    <source>
        <dbReference type="Proteomes" id="UP000502260"/>
    </source>
</evidence>
<dbReference type="EMBL" id="AP022853">
    <property type="protein sequence ID" value="BCB25495.1"/>
    <property type="molecule type" value="Genomic_DNA"/>
</dbReference>
<dbReference type="Proteomes" id="UP000502260">
    <property type="component" value="Chromosome"/>
</dbReference>
<dbReference type="SUPFAM" id="SSF51197">
    <property type="entry name" value="Clavaminate synthase-like"/>
    <property type="match status" value="1"/>
</dbReference>
<name>A0A6F8V9Q2_9PROT</name>
<sequence length="155" mass="17533">MIFDTLANADRYVALHALFPRAFEFLRNTDLKALAPGRYPIEGERLFAIVETAPGRSREQAKLERHRKYIDIQFVLEGTDEMGWKAVSECNEPVADYRAEKDIQFFRDAPASWIATPPGAFCIFFPEDAHAPLVSNGQIRKVILKIAAHEVITNA</sequence>
<dbReference type="GO" id="GO:0005829">
    <property type="term" value="C:cytosol"/>
    <property type="evidence" value="ECO:0007669"/>
    <property type="project" value="TreeGrafter"/>
</dbReference>
<dbReference type="Gene3D" id="2.60.120.370">
    <property type="entry name" value="YhcH/YjgK/YiaL"/>
    <property type="match status" value="1"/>
</dbReference>
<dbReference type="PANTHER" id="PTHR34986">
    <property type="entry name" value="EVOLVED BETA-GALACTOSIDASE SUBUNIT BETA"/>
    <property type="match status" value="1"/>
</dbReference>
<dbReference type="RefSeq" id="WP_173059540.1">
    <property type="nucleotide sequence ID" value="NZ_AP022853.1"/>
</dbReference>
<dbReference type="KEGG" id="slac:SKTS_03810"/>
<protein>
    <submittedName>
        <fullName evidence="1">Beta-D-galactosidase</fullName>
    </submittedName>
</protein>
<evidence type="ECO:0000313" key="1">
    <source>
        <dbReference type="EMBL" id="BCB25495.1"/>
    </source>
</evidence>
<dbReference type="InterPro" id="IPR004375">
    <property type="entry name" value="NanQ/TabA/YiaL"/>
</dbReference>